<dbReference type="SMART" id="SM00013">
    <property type="entry name" value="LRRNT"/>
    <property type="match status" value="1"/>
</dbReference>
<evidence type="ECO:0000313" key="9">
    <source>
        <dbReference type="RefSeq" id="XP_014025644.1"/>
    </source>
</evidence>
<feature type="chain" id="PRO_5010175413" evidence="5">
    <location>
        <begin position="21"/>
        <end position="424"/>
    </location>
</feature>
<evidence type="ECO:0000256" key="4">
    <source>
        <dbReference type="SAM" id="Phobius"/>
    </source>
</evidence>
<dbReference type="PaxDb" id="8030-ENSSSAP00000106831"/>
<dbReference type="InterPro" id="IPR052286">
    <property type="entry name" value="Wnt_signaling_inhibitor"/>
</dbReference>
<protein>
    <submittedName>
        <fullName evidence="9">Trophoblast glycoprotein-like</fullName>
    </submittedName>
</protein>
<feature type="domain" description="LRRNT" evidence="6">
    <location>
        <begin position="22"/>
        <end position="56"/>
    </location>
</feature>
<dbReference type="Bgee" id="ENSSSAG00000076812">
    <property type="expression patterns" value="Expressed in ovary and 1 other cell type or tissue"/>
</dbReference>
<dbReference type="InterPro" id="IPR032675">
    <property type="entry name" value="LRR_dom_sf"/>
</dbReference>
<gene>
    <name evidence="9" type="primary">LOC106584664</name>
</gene>
<name>A0A1S3PDY1_SALSA</name>
<evidence type="ECO:0000256" key="3">
    <source>
        <dbReference type="ARBA" id="ARBA00022737"/>
    </source>
</evidence>
<keyword evidence="4" id="KW-0812">Transmembrane</keyword>
<sequence>MHNLVIVVLFGALLCALHQCLECPSGCRCFADTRTVKCVSKDLRAIPQDIPGYTRNVIITGNNIFRIGSETFQELKNVTTIILSNNRITEVASHSFSTLSYLRSLDMSCNHLALIHPEALNIPGSPLKELNLSHSLYNYTSLTDLTTALRWGGLGGLHSLDLSGNRLVFLPPGMFSHLPSLQHLLLGNNSLASVYNGTFFGLRRLELLDLTRNSFRAFGSDALGELERLGQVPRILLSHNPYVCTCEIQDFAVWLKSSRAQVGDAEALTCASPWEFQDRPLQGLGVQVIGCHVTSPPLVGIRDEGDNLSLQTSYVLLGLVLGFVGMVFLFVLYLNRQGIKKWVVETRDACHDVLEGYQHRYEIDTDPRREYLSKDVRVEEKQPTNGSFGQAHSDNRLSQLPTDTCLVQIPSDTQLKPGSISVDL</sequence>
<dbReference type="InterPro" id="IPR000372">
    <property type="entry name" value="LRRNT"/>
</dbReference>
<dbReference type="Proteomes" id="UP001652741">
    <property type="component" value="Chromosome ssa02"/>
</dbReference>
<proteinExistence type="predicted"/>
<reference evidence="9" key="1">
    <citation type="submission" date="2025-08" db="UniProtKB">
        <authorList>
            <consortium name="RefSeq"/>
        </authorList>
    </citation>
    <scope>IDENTIFICATION</scope>
</reference>
<dbReference type="InterPro" id="IPR001611">
    <property type="entry name" value="Leu-rich_rpt"/>
</dbReference>
<evidence type="ECO:0000259" key="7">
    <source>
        <dbReference type="SMART" id="SM00082"/>
    </source>
</evidence>
<dbReference type="GeneID" id="106584664"/>
<accession>A0A1S3PDY1</accession>
<evidence type="ECO:0000256" key="2">
    <source>
        <dbReference type="ARBA" id="ARBA00022729"/>
    </source>
</evidence>
<keyword evidence="1" id="KW-0433">Leucine-rich repeat</keyword>
<dbReference type="PANTHER" id="PTHR24364">
    <property type="entry name" value="LP06937P"/>
    <property type="match status" value="1"/>
</dbReference>
<evidence type="ECO:0000313" key="8">
    <source>
        <dbReference type="Proteomes" id="UP001652741"/>
    </source>
</evidence>
<keyword evidence="4" id="KW-0472">Membrane</keyword>
<dbReference type="InterPro" id="IPR000483">
    <property type="entry name" value="Cys-rich_flank_reg_C"/>
</dbReference>
<keyword evidence="4" id="KW-1133">Transmembrane helix</keyword>
<evidence type="ECO:0000259" key="6">
    <source>
        <dbReference type="SMART" id="SM00013"/>
    </source>
</evidence>
<dbReference type="OrthoDB" id="8861968at2759"/>
<dbReference type="OMA" id="QHRYEID"/>
<dbReference type="SMART" id="SM00369">
    <property type="entry name" value="LRR_TYP"/>
    <property type="match status" value="5"/>
</dbReference>
<feature type="transmembrane region" description="Helical" evidence="4">
    <location>
        <begin position="314"/>
        <end position="334"/>
    </location>
</feature>
<dbReference type="InterPro" id="IPR003591">
    <property type="entry name" value="Leu-rich_rpt_typical-subtyp"/>
</dbReference>
<dbReference type="AlphaFoldDB" id="A0A1S3PDY1"/>
<dbReference type="PANTHER" id="PTHR24364:SF22">
    <property type="entry name" value="TROPHOBLAST GLYCOPROTEIN A-RELATED"/>
    <property type="match status" value="1"/>
</dbReference>
<evidence type="ECO:0000256" key="1">
    <source>
        <dbReference type="ARBA" id="ARBA00022614"/>
    </source>
</evidence>
<dbReference type="SMART" id="SM00082">
    <property type="entry name" value="LRRCT"/>
    <property type="match status" value="1"/>
</dbReference>
<organism evidence="8 9">
    <name type="scientific">Salmo salar</name>
    <name type="common">Atlantic salmon</name>
    <dbReference type="NCBI Taxonomy" id="8030"/>
    <lineage>
        <taxon>Eukaryota</taxon>
        <taxon>Metazoa</taxon>
        <taxon>Chordata</taxon>
        <taxon>Craniata</taxon>
        <taxon>Vertebrata</taxon>
        <taxon>Euteleostomi</taxon>
        <taxon>Actinopterygii</taxon>
        <taxon>Neopterygii</taxon>
        <taxon>Teleostei</taxon>
        <taxon>Protacanthopterygii</taxon>
        <taxon>Salmoniformes</taxon>
        <taxon>Salmonidae</taxon>
        <taxon>Salmoninae</taxon>
        <taxon>Salmo</taxon>
    </lineage>
</organism>
<keyword evidence="2 5" id="KW-0732">Signal</keyword>
<dbReference type="KEGG" id="sasa:106584664"/>
<dbReference type="GO" id="GO:0005886">
    <property type="term" value="C:plasma membrane"/>
    <property type="evidence" value="ECO:0007669"/>
    <property type="project" value="TreeGrafter"/>
</dbReference>
<feature type="signal peptide" evidence="5">
    <location>
        <begin position="1"/>
        <end position="20"/>
    </location>
</feature>
<dbReference type="SUPFAM" id="SSF52058">
    <property type="entry name" value="L domain-like"/>
    <property type="match status" value="1"/>
</dbReference>
<keyword evidence="8" id="KW-1185">Reference proteome</keyword>
<dbReference type="GO" id="GO:0090090">
    <property type="term" value="P:negative regulation of canonical Wnt signaling pathway"/>
    <property type="evidence" value="ECO:0007669"/>
    <property type="project" value="TreeGrafter"/>
</dbReference>
<evidence type="ECO:0000256" key="5">
    <source>
        <dbReference type="SAM" id="SignalP"/>
    </source>
</evidence>
<dbReference type="Gene3D" id="3.80.10.10">
    <property type="entry name" value="Ribonuclease Inhibitor"/>
    <property type="match status" value="1"/>
</dbReference>
<dbReference type="Pfam" id="PF13855">
    <property type="entry name" value="LRR_8"/>
    <property type="match status" value="2"/>
</dbReference>
<dbReference type="RefSeq" id="XP_014025644.1">
    <property type="nucleotide sequence ID" value="XM_014170169.2"/>
</dbReference>
<dbReference type="STRING" id="8030.ENSSSAP00000106831"/>
<feature type="domain" description="LRRCT" evidence="7">
    <location>
        <begin position="240"/>
        <end position="292"/>
    </location>
</feature>
<keyword evidence="3" id="KW-0677">Repeat</keyword>